<evidence type="ECO:0000313" key="2">
    <source>
        <dbReference type="EMBL" id="QPC84469.1"/>
    </source>
</evidence>
<reference evidence="2 3" key="1">
    <citation type="submission" date="2020-02" db="EMBL/GenBank/DDBJ databases">
        <authorList>
            <person name="Zheng R.K."/>
            <person name="Sun C.M."/>
        </authorList>
    </citation>
    <scope>NUCLEOTIDE SEQUENCE [LARGE SCALE GENOMIC DNA]</scope>
    <source>
        <strain evidence="3">rifampicinis</strain>
    </source>
</reference>
<keyword evidence="1" id="KW-0472">Membrane</keyword>
<feature type="transmembrane region" description="Helical" evidence="1">
    <location>
        <begin position="99"/>
        <end position="121"/>
    </location>
</feature>
<dbReference type="EMBL" id="CP062983">
    <property type="protein sequence ID" value="QPC84469.1"/>
    <property type="molecule type" value="Genomic_DNA"/>
</dbReference>
<dbReference type="AlphaFoldDB" id="A0A7S8ECS7"/>
<gene>
    <name evidence="2" type="ORF">G4Y79_08860</name>
</gene>
<dbReference type="InterPro" id="IPR003425">
    <property type="entry name" value="CCB3/YggT"/>
</dbReference>
<proteinExistence type="predicted"/>
<feature type="transmembrane region" description="Helical" evidence="1">
    <location>
        <begin position="41"/>
        <end position="59"/>
    </location>
</feature>
<dbReference type="GO" id="GO:0016020">
    <property type="term" value="C:membrane"/>
    <property type="evidence" value="ECO:0007669"/>
    <property type="project" value="InterPro"/>
</dbReference>
<evidence type="ECO:0000256" key="1">
    <source>
        <dbReference type="SAM" id="Phobius"/>
    </source>
</evidence>
<accession>A0A7S8ECS7</accession>
<dbReference type="Proteomes" id="UP000594468">
    <property type="component" value="Chromosome"/>
</dbReference>
<keyword evidence="1" id="KW-0812">Transmembrane</keyword>
<sequence length="138" mass="15633">MAVENKREVRVATDDGYARRESVVEYNPSTRNVVLNRVSQFLWFVYAIVAVLLMFRIVFRLLDAVGQFVTLVYDITSPMVAPFIGILPQAEAGGFDVPAFVAIIVYAVVIWALTTFLAILFKDSGGFRRVVRQERVRE</sequence>
<protein>
    <submittedName>
        <fullName evidence="2">YggT family protein</fullName>
    </submittedName>
</protein>
<keyword evidence="1" id="KW-1133">Transmembrane helix</keyword>
<dbReference type="Pfam" id="PF02325">
    <property type="entry name" value="CCB3_YggT"/>
    <property type="match status" value="1"/>
</dbReference>
<organism evidence="2 3">
    <name type="scientific">Phototrophicus methaneseepsis</name>
    <dbReference type="NCBI Taxonomy" id="2710758"/>
    <lineage>
        <taxon>Bacteria</taxon>
        <taxon>Bacillati</taxon>
        <taxon>Chloroflexota</taxon>
        <taxon>Candidatus Thermofontia</taxon>
        <taxon>Phototrophicales</taxon>
        <taxon>Phototrophicaceae</taxon>
        <taxon>Phototrophicus</taxon>
    </lineage>
</organism>
<name>A0A7S8ECS7_9CHLR</name>
<evidence type="ECO:0000313" key="3">
    <source>
        <dbReference type="Proteomes" id="UP000594468"/>
    </source>
</evidence>
<keyword evidence="3" id="KW-1185">Reference proteome</keyword>
<dbReference type="KEGG" id="pmet:G4Y79_08860"/>
<dbReference type="RefSeq" id="WP_195172532.1">
    <property type="nucleotide sequence ID" value="NZ_CP062983.1"/>
</dbReference>